<name>Q1MA89_RHIJ3</name>
<organism evidence="3 4">
    <name type="scientific">Rhizobium johnstonii (strain DSM 114642 / LMG 32736 / 3841)</name>
    <name type="common">Rhizobium leguminosarum bv. viciae</name>
    <dbReference type="NCBI Taxonomy" id="216596"/>
    <lineage>
        <taxon>Bacteria</taxon>
        <taxon>Pseudomonadati</taxon>
        <taxon>Pseudomonadota</taxon>
        <taxon>Alphaproteobacteria</taxon>
        <taxon>Hyphomicrobiales</taxon>
        <taxon>Rhizobiaceae</taxon>
        <taxon>Rhizobium/Agrobacterium group</taxon>
        <taxon>Rhizobium</taxon>
        <taxon>Rhizobium johnstonii</taxon>
    </lineage>
</organism>
<protein>
    <submittedName>
        <fullName evidence="3">Transmembrane protein</fullName>
    </submittedName>
</protein>
<evidence type="ECO:0000313" key="3">
    <source>
        <dbReference type="EMBL" id="CAK10150.1"/>
    </source>
</evidence>
<dbReference type="KEGG" id="rle:RL4667"/>
<reference evidence="3 4" key="1">
    <citation type="journal article" date="2006" name="Genome Biol.">
        <title>The genome of Rhizobium leguminosarum has recognizable core and accessory components.</title>
        <authorList>
            <person name="Young J.W."/>
            <person name="Crossman L.C."/>
            <person name="Johnston A.W.B."/>
            <person name="Thomson N.R."/>
            <person name="Ghazoui Z.F."/>
            <person name="Hull K.H."/>
            <person name="Wexler M."/>
            <person name="Curson A.R.J."/>
            <person name="Todd J.D."/>
            <person name="Poole P.S."/>
            <person name="Mauchline T.H."/>
            <person name="East A.K."/>
            <person name="Quail M.A."/>
            <person name="Churcher C."/>
            <person name="Arrowsmith C."/>
            <person name="Cherevach A."/>
            <person name="Chillingworth T."/>
            <person name="Clarke K."/>
            <person name="Cronin A."/>
            <person name="Davis P."/>
            <person name="Fraser A."/>
            <person name="Hance Z."/>
            <person name="Hauser H."/>
            <person name="Jagels K."/>
            <person name="Moule S."/>
            <person name="Mungall K."/>
            <person name="Norbertczak H."/>
            <person name="Rabbinowitsch E."/>
            <person name="Sanders M."/>
            <person name="Simmonds M."/>
            <person name="Whitehead S."/>
            <person name="Parkhill J."/>
        </authorList>
    </citation>
    <scope>NUCLEOTIDE SEQUENCE [LARGE SCALE GENOMIC DNA]</scope>
    <source>
        <strain evidence="4">DSM 114642 / LMG 32736 / 3841</strain>
    </source>
</reference>
<gene>
    <name evidence="3" type="ordered locus">RL4667</name>
</gene>
<keyword evidence="2" id="KW-0472">Membrane</keyword>
<feature type="region of interest" description="Disordered" evidence="1">
    <location>
        <begin position="92"/>
        <end position="123"/>
    </location>
</feature>
<feature type="transmembrane region" description="Helical" evidence="2">
    <location>
        <begin position="40"/>
        <end position="60"/>
    </location>
</feature>
<dbReference type="HOGENOM" id="CLU_2013426_0_0_5"/>
<dbReference type="Proteomes" id="UP000006575">
    <property type="component" value="Chromosome"/>
</dbReference>
<dbReference type="EMBL" id="AM236080">
    <property type="protein sequence ID" value="CAK10150.1"/>
    <property type="molecule type" value="Genomic_DNA"/>
</dbReference>
<evidence type="ECO:0000256" key="2">
    <source>
        <dbReference type="SAM" id="Phobius"/>
    </source>
</evidence>
<dbReference type="eggNOG" id="ENOG50310PC">
    <property type="taxonomic scope" value="Bacteria"/>
</dbReference>
<evidence type="ECO:0000313" key="4">
    <source>
        <dbReference type="Proteomes" id="UP000006575"/>
    </source>
</evidence>
<keyword evidence="2" id="KW-1133">Transmembrane helix</keyword>
<dbReference type="EnsemblBacteria" id="CAK10150">
    <property type="protein sequence ID" value="CAK10150"/>
    <property type="gene ID" value="RL4667"/>
</dbReference>
<accession>Q1MA89</accession>
<evidence type="ECO:0000256" key="1">
    <source>
        <dbReference type="SAM" id="MobiDB-lite"/>
    </source>
</evidence>
<keyword evidence="4" id="KW-1185">Reference proteome</keyword>
<keyword evidence="2 3" id="KW-0812">Transmembrane</keyword>
<dbReference type="AlphaFoldDB" id="Q1MA89"/>
<sequence>MKLQDATRSAVTAIVYRTKVPFRSRGLCIGSMSDEECMDFSLIVFASGVVFGGACAILATNKNRDPLAWFAIGFFFSFIALIVIAALSPVVKSQSTTGKSSRKTKSTNGFPDNPVDPERPWLG</sequence>
<feature type="transmembrane region" description="Helical" evidence="2">
    <location>
        <begin position="67"/>
        <end position="91"/>
    </location>
</feature>
<proteinExistence type="predicted"/>